<name>M1NLP1_9VIRU</name>
<accession>M1NLP1</accession>
<dbReference type="EMBL" id="KC008572">
    <property type="protein sequence ID" value="AGF84905.1"/>
    <property type="molecule type" value="Genomic_DNA"/>
</dbReference>
<sequence length="263" mass="31543">MILLNLCNGLNFMTNKKLINYLVIFLNTCLSNNMNQDNSFNDVDVMDPKYLELFNLREYPYLDDLISGREKVKILREYYYEFKNKEKILKQENNNPLAKMVVNYYKKKAFYELANCSKKFHKKSTNKIKNLMDDISKNPDAFNPSDPKFALIFGINYPKFETVQTNREKYNILKKYCEELVYKQSKINQKRENLFEKIKKTQEKDNIYIALNNKYMETIIHIAVLDYYKEKAFEDLKEYSNIIEVEKIHINDIKEVKNITIEI</sequence>
<protein>
    <submittedName>
        <fullName evidence="1">Uncharacterized protein</fullName>
    </submittedName>
</protein>
<organism evidence="1 2">
    <name type="scientific">Moumouvirus goulette</name>
    <dbReference type="NCBI Taxonomy" id="1247379"/>
    <lineage>
        <taxon>Viruses</taxon>
        <taxon>Varidnaviria</taxon>
        <taxon>Bamfordvirae</taxon>
        <taxon>Nucleocytoviricota</taxon>
        <taxon>Megaviricetes</taxon>
        <taxon>Imitervirales</taxon>
        <taxon>Mimiviridae</taxon>
        <taxon>Megamimivirinae</taxon>
        <taxon>Moumouvirus</taxon>
        <taxon>Moumouvirus goulettemassiliense</taxon>
    </lineage>
</organism>
<evidence type="ECO:0000313" key="1">
    <source>
        <dbReference type="EMBL" id="AGF84905.1"/>
    </source>
</evidence>
<reference evidence="1 2" key="1">
    <citation type="submission" date="2012-10" db="EMBL/GenBank/DDBJ databases">
        <title>Complete genome sequence of Moumouvirus goulette.</title>
        <authorList>
            <person name="Fournous G."/>
            <person name="Bougalmi M."/>
            <person name="Colson P."/>
        </authorList>
    </citation>
    <scope>NUCLEOTIDE SEQUENCE [LARGE SCALE GENOMIC DNA]</scope>
</reference>
<gene>
    <name evidence="1" type="ORF">glt_00096</name>
</gene>
<proteinExistence type="predicted"/>
<dbReference type="Proteomes" id="UP000241071">
    <property type="component" value="Segment"/>
</dbReference>
<keyword evidence="2" id="KW-1185">Reference proteome</keyword>
<evidence type="ECO:0000313" key="2">
    <source>
        <dbReference type="Proteomes" id="UP000241071"/>
    </source>
</evidence>